<keyword evidence="1" id="KW-0472">Membrane</keyword>
<dbReference type="AlphaFoldDB" id="A0A6M8BJY2"/>
<keyword evidence="1" id="KW-1133">Transmembrane helix</keyword>
<dbReference type="RefSeq" id="WP_172355746.1">
    <property type="nucleotide sequence ID" value="NZ_CP053661.1"/>
</dbReference>
<evidence type="ECO:0000256" key="1">
    <source>
        <dbReference type="SAM" id="Phobius"/>
    </source>
</evidence>
<feature type="transmembrane region" description="Helical" evidence="1">
    <location>
        <begin position="12"/>
        <end position="31"/>
    </location>
</feature>
<dbReference type="InterPro" id="IPR005625">
    <property type="entry name" value="PepSY-ass_TM"/>
</dbReference>
<sequence length="196" mass="21700">MNLRNLHRRTAPILFVPLLLTALTGIVYRIGRSWLGLPKEFGSFMMLLHEGRFLGKPLVPIYVLLVGLGLLGMLVSGITLFKHRKKAAISKPFKLSERKFHYMIAPIVSLPLAVSAVTGVSYRLGKVWFGLSDEQAAFLLRIHQGSYLGSTLSPIYVLLVGASLIAMLVTGIQMSGIVHKRRSYASRSHPQAPENH</sequence>
<feature type="transmembrane region" description="Helical" evidence="1">
    <location>
        <begin position="102"/>
        <end position="122"/>
    </location>
</feature>
<reference evidence="2 3" key="1">
    <citation type="submission" date="2020-05" db="EMBL/GenBank/DDBJ databases">
        <title>Complete genome sequence of of a novel Thermoleptolyngbya strain isolated from hot springs of Ganzi, Sichuan China.</title>
        <authorList>
            <person name="Tang J."/>
            <person name="Daroch M."/>
            <person name="Li L."/>
            <person name="Waleron K."/>
            <person name="Waleron M."/>
            <person name="Waleron M."/>
        </authorList>
    </citation>
    <scope>NUCLEOTIDE SEQUENCE [LARGE SCALE GENOMIC DNA]</scope>
    <source>
        <strain evidence="2 3">PKUAC-SCTA183</strain>
    </source>
</reference>
<keyword evidence="3" id="KW-1185">Reference proteome</keyword>
<protein>
    <submittedName>
        <fullName evidence="2">PepSY domain-containing protein</fullName>
    </submittedName>
</protein>
<keyword evidence="1" id="KW-0812">Transmembrane</keyword>
<name>A0A6M8BJY2_9CYAN</name>
<dbReference type="EMBL" id="CP053661">
    <property type="protein sequence ID" value="QKD82705.1"/>
    <property type="molecule type" value="Genomic_DNA"/>
</dbReference>
<dbReference type="KEGG" id="theu:HPC62_11395"/>
<dbReference type="Proteomes" id="UP000505210">
    <property type="component" value="Chromosome"/>
</dbReference>
<gene>
    <name evidence="2" type="ORF">HPC62_11395</name>
</gene>
<evidence type="ECO:0000313" key="3">
    <source>
        <dbReference type="Proteomes" id="UP000505210"/>
    </source>
</evidence>
<evidence type="ECO:0000313" key="2">
    <source>
        <dbReference type="EMBL" id="QKD82705.1"/>
    </source>
</evidence>
<dbReference type="Pfam" id="PF03929">
    <property type="entry name" value="PepSY_TM"/>
    <property type="match status" value="1"/>
</dbReference>
<feature type="transmembrane region" description="Helical" evidence="1">
    <location>
        <begin position="155"/>
        <end position="178"/>
    </location>
</feature>
<accession>A0A6M8BJY2</accession>
<proteinExistence type="predicted"/>
<organism evidence="2 3">
    <name type="scientific">Thermoleptolyngbya sichuanensis A183</name>
    <dbReference type="NCBI Taxonomy" id="2737172"/>
    <lineage>
        <taxon>Bacteria</taxon>
        <taxon>Bacillati</taxon>
        <taxon>Cyanobacteriota</taxon>
        <taxon>Cyanophyceae</taxon>
        <taxon>Oculatellales</taxon>
        <taxon>Oculatellaceae</taxon>
        <taxon>Thermoleptolyngbya</taxon>
        <taxon>Thermoleptolyngbya sichuanensis</taxon>
    </lineage>
</organism>
<feature type="transmembrane region" description="Helical" evidence="1">
    <location>
        <begin position="61"/>
        <end position="81"/>
    </location>
</feature>